<keyword evidence="3" id="KW-1185">Reference proteome</keyword>
<dbReference type="GO" id="GO:0016810">
    <property type="term" value="F:hydrolase activity, acting on carbon-nitrogen (but not peptide) bonds"/>
    <property type="evidence" value="ECO:0007669"/>
    <property type="project" value="InterPro"/>
</dbReference>
<sequence length="442" mass="46667">MLIRDAEVDGVPGLDVRIEARRIVDVGRRLTRRAGEEVHAADGGALIPGLHDHHVHLRAWAATRWSVPLGDVHGPEAFDRRLRTAAGSAPDGIWLRGVGWHERAHGELDRARLDALTGGRPARVQHRTGALWVLNSAALALTGAPDDVSAATGRLHRLDDWLRARVAAVGPDPFPAAVRALGAEAAGYGVTRFTDATPGRDRAETEALTGLGLPQLLRLMSPTGVGPGPQKIVLDDPTLPPVETLARTIRGIHRSGSAVAVHCVTAEQLVTLVAAVEEAGRVAGDRVEHAGIVPPGYADRLAALGLAVVTNPGFLADRGDAYRREVRPPERDWLYPARSLLDAGVTLAAATDAPFGPADPWIAIAAAVDRLTPDGEVLGPHERISPSEALALFHRDPDGGPGRAGGAVRRVAVGQPADVCLLHVPLDVALRAPSSENVRTTF</sequence>
<dbReference type="AlphaFoldDB" id="A0A545AN46"/>
<protein>
    <submittedName>
        <fullName evidence="2">Amidohydrolase family protein</fullName>
    </submittedName>
</protein>
<dbReference type="Proteomes" id="UP000317982">
    <property type="component" value="Unassembled WGS sequence"/>
</dbReference>
<dbReference type="InParanoid" id="A0A545AN46"/>
<dbReference type="Gene3D" id="3.10.310.70">
    <property type="match status" value="1"/>
</dbReference>
<name>A0A545AN46_9ACTN</name>
<gene>
    <name evidence="2" type="ORF">FL583_23635</name>
</gene>
<accession>A0A545AN46</accession>
<comment type="caution">
    <text evidence="2">The sequence shown here is derived from an EMBL/GenBank/DDBJ whole genome shotgun (WGS) entry which is preliminary data.</text>
</comment>
<dbReference type="PANTHER" id="PTHR22642">
    <property type="entry name" value="IMIDAZOLONEPROPIONASE"/>
    <property type="match status" value="1"/>
</dbReference>
<dbReference type="InterPro" id="IPR032466">
    <property type="entry name" value="Metal_Hydrolase"/>
</dbReference>
<dbReference type="Gene3D" id="3.20.20.140">
    <property type="entry name" value="Metal-dependent hydrolases"/>
    <property type="match status" value="2"/>
</dbReference>
<feature type="domain" description="Amidohydrolase 3" evidence="1">
    <location>
        <begin position="38"/>
        <end position="427"/>
    </location>
</feature>
<dbReference type="RefSeq" id="WP_142706988.1">
    <property type="nucleotide sequence ID" value="NZ_VIRS01000017.1"/>
</dbReference>
<evidence type="ECO:0000313" key="3">
    <source>
        <dbReference type="Proteomes" id="UP000317982"/>
    </source>
</evidence>
<evidence type="ECO:0000313" key="2">
    <source>
        <dbReference type="EMBL" id="TQS42681.1"/>
    </source>
</evidence>
<dbReference type="PANTHER" id="PTHR22642:SF2">
    <property type="entry name" value="PROTEIN LONG AFTER FAR-RED 3"/>
    <property type="match status" value="1"/>
</dbReference>
<organism evidence="2 3">
    <name type="scientific">Cryptosporangium phraense</name>
    <dbReference type="NCBI Taxonomy" id="2593070"/>
    <lineage>
        <taxon>Bacteria</taxon>
        <taxon>Bacillati</taxon>
        <taxon>Actinomycetota</taxon>
        <taxon>Actinomycetes</taxon>
        <taxon>Cryptosporangiales</taxon>
        <taxon>Cryptosporangiaceae</taxon>
        <taxon>Cryptosporangium</taxon>
    </lineage>
</organism>
<keyword evidence="2" id="KW-0378">Hydrolase</keyword>
<dbReference type="OrthoDB" id="3173428at2"/>
<evidence type="ECO:0000259" key="1">
    <source>
        <dbReference type="Pfam" id="PF07969"/>
    </source>
</evidence>
<reference evidence="2 3" key="1">
    <citation type="submission" date="2019-07" db="EMBL/GenBank/DDBJ databases">
        <title>Cryptosporangium phraense sp. nov., isolated from plant litter.</title>
        <authorList>
            <person name="Suriyachadkun C."/>
        </authorList>
    </citation>
    <scope>NUCLEOTIDE SEQUENCE [LARGE SCALE GENOMIC DNA]</scope>
    <source>
        <strain evidence="2 3">A-T 5661</strain>
    </source>
</reference>
<dbReference type="Pfam" id="PF07969">
    <property type="entry name" value="Amidohydro_3"/>
    <property type="match status" value="1"/>
</dbReference>
<dbReference type="SUPFAM" id="SSF51556">
    <property type="entry name" value="Metallo-dependent hydrolases"/>
    <property type="match status" value="1"/>
</dbReference>
<dbReference type="InterPro" id="IPR013108">
    <property type="entry name" value="Amidohydro_3"/>
</dbReference>
<proteinExistence type="predicted"/>
<dbReference type="Gene3D" id="2.30.40.10">
    <property type="entry name" value="Urease, subunit C, domain 1"/>
    <property type="match status" value="1"/>
</dbReference>
<dbReference type="EMBL" id="VIRS01000017">
    <property type="protein sequence ID" value="TQS42681.1"/>
    <property type="molecule type" value="Genomic_DNA"/>
</dbReference>
<dbReference type="InterPro" id="IPR011059">
    <property type="entry name" value="Metal-dep_hydrolase_composite"/>
</dbReference>
<dbReference type="SUPFAM" id="SSF51338">
    <property type="entry name" value="Composite domain of metallo-dependent hydrolases"/>
    <property type="match status" value="1"/>
</dbReference>